<keyword evidence="20" id="KW-1185">Reference proteome</keyword>
<dbReference type="PANTHER" id="PTHR14218:SF19">
    <property type="entry name" value="SERINE PROTEASE AORO, PUTATIVE (AFU_ORTHOLOGUE AFUA_6G10250)-RELATED"/>
    <property type="match status" value="1"/>
</dbReference>
<dbReference type="InterPro" id="IPR050819">
    <property type="entry name" value="Tripeptidyl-peptidase_I"/>
</dbReference>
<dbReference type="SUPFAM" id="SSF54897">
    <property type="entry name" value="Protease propeptides/inhibitors"/>
    <property type="match status" value="1"/>
</dbReference>
<dbReference type="InterPro" id="IPR030400">
    <property type="entry name" value="Sedolisin_dom"/>
</dbReference>
<dbReference type="PANTHER" id="PTHR14218">
    <property type="entry name" value="PROTEASE S8 TRIPEPTIDYL PEPTIDASE I CLN2"/>
    <property type="match status" value="1"/>
</dbReference>
<dbReference type="GO" id="GO:0008240">
    <property type="term" value="F:tripeptidyl-peptidase activity"/>
    <property type="evidence" value="ECO:0007669"/>
    <property type="project" value="UniProtKB-EC"/>
</dbReference>
<keyword evidence="7 15" id="KW-0479">Metal-binding</keyword>
<evidence type="ECO:0000256" key="11">
    <source>
        <dbReference type="ARBA" id="ARBA00022837"/>
    </source>
</evidence>
<keyword evidence="14" id="KW-0325">Glycoprotein</keyword>
<evidence type="ECO:0000256" key="8">
    <source>
        <dbReference type="ARBA" id="ARBA00022729"/>
    </source>
</evidence>
<name>A0A074XLY3_9PEZI</name>
<dbReference type="EC" id="3.4.14.10" evidence="4"/>
<dbReference type="RefSeq" id="XP_013429793.1">
    <property type="nucleotide sequence ID" value="XM_013574339.1"/>
</dbReference>
<dbReference type="GO" id="GO:0005576">
    <property type="term" value="C:extracellular region"/>
    <property type="evidence" value="ECO:0007669"/>
    <property type="project" value="UniProtKB-SubCell"/>
</dbReference>
<organism evidence="19 20">
    <name type="scientific">Aureobasidium namibiae CBS 147.97</name>
    <dbReference type="NCBI Taxonomy" id="1043004"/>
    <lineage>
        <taxon>Eukaryota</taxon>
        <taxon>Fungi</taxon>
        <taxon>Dikarya</taxon>
        <taxon>Ascomycota</taxon>
        <taxon>Pezizomycotina</taxon>
        <taxon>Dothideomycetes</taxon>
        <taxon>Dothideomycetidae</taxon>
        <taxon>Dothideales</taxon>
        <taxon>Saccotheciaceae</taxon>
        <taxon>Aureobasidium</taxon>
    </lineage>
</organism>
<feature type="chain" id="PRO_5001702395" description="tripeptidyl-peptidase II" evidence="17">
    <location>
        <begin position="18"/>
        <end position="648"/>
    </location>
</feature>
<dbReference type="STRING" id="1043004.A0A074XLY3"/>
<dbReference type="InterPro" id="IPR015366">
    <property type="entry name" value="S53_propep"/>
</dbReference>
<evidence type="ECO:0000313" key="19">
    <source>
        <dbReference type="EMBL" id="KEQ75566.1"/>
    </source>
</evidence>
<dbReference type="CDD" id="cd04056">
    <property type="entry name" value="Peptidases_S53"/>
    <property type="match status" value="1"/>
</dbReference>
<proteinExistence type="predicted"/>
<keyword evidence="6 15" id="KW-0645">Protease</keyword>
<dbReference type="OrthoDB" id="409122at2759"/>
<evidence type="ECO:0000256" key="10">
    <source>
        <dbReference type="ARBA" id="ARBA00022825"/>
    </source>
</evidence>
<dbReference type="FunFam" id="3.40.50.200:FF:000015">
    <property type="entry name" value="Tripeptidyl peptidase A"/>
    <property type="match status" value="1"/>
</dbReference>
<evidence type="ECO:0000256" key="14">
    <source>
        <dbReference type="ARBA" id="ARBA00023180"/>
    </source>
</evidence>
<keyword evidence="9 15" id="KW-0378">Hydrolase</keyword>
<evidence type="ECO:0000259" key="18">
    <source>
        <dbReference type="PROSITE" id="PS51695"/>
    </source>
</evidence>
<evidence type="ECO:0000256" key="13">
    <source>
        <dbReference type="ARBA" id="ARBA00023145"/>
    </source>
</evidence>
<dbReference type="GO" id="GO:0004252">
    <property type="term" value="F:serine-type endopeptidase activity"/>
    <property type="evidence" value="ECO:0007669"/>
    <property type="project" value="UniProtKB-UniRule"/>
</dbReference>
<keyword evidence="8 17" id="KW-0732">Signal</keyword>
<feature type="active site" description="Charge relay system" evidence="15">
    <location>
        <position position="308"/>
    </location>
</feature>
<evidence type="ECO:0000256" key="12">
    <source>
        <dbReference type="ARBA" id="ARBA00023026"/>
    </source>
</evidence>
<evidence type="ECO:0000256" key="3">
    <source>
        <dbReference type="ARBA" id="ARBA00004239"/>
    </source>
</evidence>
<dbReference type="CDD" id="cd11377">
    <property type="entry name" value="Pro-peptidase_S53"/>
    <property type="match status" value="1"/>
</dbReference>
<keyword evidence="12" id="KW-0843">Virulence</keyword>
<accession>A0A074XLY3</accession>
<dbReference type="GO" id="GO:0006508">
    <property type="term" value="P:proteolysis"/>
    <property type="evidence" value="ECO:0007669"/>
    <property type="project" value="UniProtKB-KW"/>
</dbReference>
<comment type="cofactor">
    <cofactor evidence="15">
        <name>Ca(2+)</name>
        <dbReference type="ChEBI" id="CHEBI:29108"/>
    </cofactor>
    <text evidence="15">Binds 1 Ca(2+) ion per subunit.</text>
</comment>
<evidence type="ECO:0000256" key="5">
    <source>
        <dbReference type="ARBA" id="ARBA00022525"/>
    </source>
</evidence>
<feature type="binding site" evidence="15">
    <location>
        <position position="625"/>
    </location>
    <ligand>
        <name>Ca(2+)</name>
        <dbReference type="ChEBI" id="CHEBI:29108"/>
    </ligand>
</feature>
<comment type="subcellular location">
    <subcellularLocation>
        <location evidence="3">Secreted</location>
        <location evidence="3">Extracellular space</location>
    </subcellularLocation>
</comment>
<feature type="active site" description="Charge relay system" evidence="15">
    <location>
        <position position="312"/>
    </location>
</feature>
<evidence type="ECO:0000256" key="15">
    <source>
        <dbReference type="PROSITE-ProRule" id="PRU01032"/>
    </source>
</evidence>
<keyword evidence="11 15" id="KW-0106">Calcium</keyword>
<feature type="binding site" evidence="15">
    <location>
        <position position="627"/>
    </location>
    <ligand>
        <name>Ca(2+)</name>
        <dbReference type="ChEBI" id="CHEBI:29108"/>
    </ligand>
</feature>
<dbReference type="EMBL" id="KL584705">
    <property type="protein sequence ID" value="KEQ75566.1"/>
    <property type="molecule type" value="Genomic_DNA"/>
</dbReference>
<evidence type="ECO:0000256" key="6">
    <source>
        <dbReference type="ARBA" id="ARBA00022670"/>
    </source>
</evidence>
<dbReference type="InterPro" id="IPR036852">
    <property type="entry name" value="Peptidase_S8/S53_dom_sf"/>
</dbReference>
<protein>
    <recommendedName>
        <fullName evidence="4">tripeptidyl-peptidase II</fullName>
        <ecNumber evidence="4">3.4.14.10</ecNumber>
    </recommendedName>
</protein>
<dbReference type="PROSITE" id="PS51695">
    <property type="entry name" value="SEDOLISIN"/>
    <property type="match status" value="1"/>
</dbReference>
<keyword evidence="10 15" id="KW-0720">Serine protease</keyword>
<evidence type="ECO:0000256" key="1">
    <source>
        <dbReference type="ARBA" id="ARBA00001910"/>
    </source>
</evidence>
<feature type="region of interest" description="Disordered" evidence="16">
    <location>
        <begin position="186"/>
        <end position="205"/>
    </location>
</feature>
<gene>
    <name evidence="19" type="ORF">M436DRAFT_71048</name>
</gene>
<evidence type="ECO:0000256" key="16">
    <source>
        <dbReference type="SAM" id="MobiDB-lite"/>
    </source>
</evidence>
<feature type="domain" description="Peptidase S53" evidence="18">
    <location>
        <begin position="231"/>
        <end position="647"/>
    </location>
</feature>
<evidence type="ECO:0000256" key="9">
    <source>
        <dbReference type="ARBA" id="ARBA00022801"/>
    </source>
</evidence>
<evidence type="ECO:0000256" key="17">
    <source>
        <dbReference type="SAM" id="SignalP"/>
    </source>
</evidence>
<feature type="binding site" evidence="15">
    <location>
        <position position="607"/>
    </location>
    <ligand>
        <name>Ca(2+)</name>
        <dbReference type="ChEBI" id="CHEBI:29108"/>
    </ligand>
</feature>
<dbReference type="HOGENOM" id="CLU_013783_4_0_1"/>
<evidence type="ECO:0000256" key="4">
    <source>
        <dbReference type="ARBA" id="ARBA00012462"/>
    </source>
</evidence>
<dbReference type="GeneID" id="25414878"/>
<feature type="compositionally biased region" description="Basic and acidic residues" evidence="16">
    <location>
        <begin position="186"/>
        <end position="199"/>
    </location>
</feature>
<evidence type="ECO:0000256" key="2">
    <source>
        <dbReference type="ARBA" id="ARBA00002451"/>
    </source>
</evidence>
<reference evidence="19 20" key="1">
    <citation type="journal article" date="2014" name="BMC Genomics">
        <title>Genome sequencing of four Aureobasidium pullulans varieties: biotechnological potential, stress tolerance, and description of new species.</title>
        <authorList>
            <person name="Gostin Ar C."/>
            <person name="Ohm R.A."/>
            <person name="Kogej T."/>
            <person name="Sonjak S."/>
            <person name="Turk M."/>
            <person name="Zajc J."/>
            <person name="Zalar P."/>
            <person name="Grube M."/>
            <person name="Sun H."/>
            <person name="Han J."/>
            <person name="Sharma A."/>
            <person name="Chiniquy J."/>
            <person name="Ngan C.Y."/>
            <person name="Lipzen A."/>
            <person name="Barry K."/>
            <person name="Grigoriev I.V."/>
            <person name="Gunde-Cimerman N."/>
        </authorList>
    </citation>
    <scope>NUCLEOTIDE SEQUENCE [LARGE SCALE GENOMIC DNA]</scope>
    <source>
        <strain evidence="19 20">CBS 147.97</strain>
    </source>
</reference>
<feature type="signal peptide" evidence="17">
    <location>
        <begin position="1"/>
        <end position="17"/>
    </location>
</feature>
<comment type="function">
    <text evidence="2">Secreted tripeptidyl-peptidase which degrades proteins at acidic pHs and is involved in virulence.</text>
</comment>
<keyword evidence="5" id="KW-0964">Secreted</keyword>
<dbReference type="GO" id="GO:0046872">
    <property type="term" value="F:metal ion binding"/>
    <property type="evidence" value="ECO:0007669"/>
    <property type="project" value="UniProtKB-UniRule"/>
</dbReference>
<dbReference type="SMART" id="SM00944">
    <property type="entry name" value="Pro-kuma_activ"/>
    <property type="match status" value="1"/>
</dbReference>
<feature type="active site" description="Charge relay system" evidence="15">
    <location>
        <position position="565"/>
    </location>
</feature>
<dbReference type="SUPFAM" id="SSF52743">
    <property type="entry name" value="Subtilisin-like"/>
    <property type="match status" value="1"/>
</dbReference>
<dbReference type="Proteomes" id="UP000027730">
    <property type="component" value="Unassembled WGS sequence"/>
</dbReference>
<dbReference type="Pfam" id="PF09286">
    <property type="entry name" value="Pro-kuma_activ"/>
    <property type="match status" value="1"/>
</dbReference>
<feature type="binding site" evidence="15">
    <location>
        <position position="606"/>
    </location>
    <ligand>
        <name>Ca(2+)</name>
        <dbReference type="ChEBI" id="CHEBI:29108"/>
    </ligand>
</feature>
<dbReference type="Gene3D" id="3.40.50.200">
    <property type="entry name" value="Peptidase S8/S53 domain"/>
    <property type="match status" value="1"/>
</dbReference>
<comment type="catalytic activity">
    <reaction evidence="1">
        <text>Release of an N-terminal tripeptide from a polypeptide.</text>
        <dbReference type="EC" id="3.4.14.10"/>
    </reaction>
</comment>
<keyword evidence="13" id="KW-0865">Zymogen</keyword>
<dbReference type="AlphaFoldDB" id="A0A074XLY3"/>
<sequence length="648" mass="70317">MHLSLLSLSVLVSYVLASPTGNFIIHEKRDATPMGWSKGDRLDRRALIPMKIALTQRNIDMGADYLHEVSHPASAKYGQHWTAQEVADHFAPSEETISSVMDWLIASGISSDSVKLSKGKNWINYEASVDQAESLLNTKYHLYEHDATGHPHIGCDEYSLPKHLKDHIDFVTPSLHFDARVTERSENLEKRDVTPDTGKEIGQPGSWSTPHLGALINKSQFIKELEQCDEQITPDCLKALYKIPKSTGKSVKNSYGIVEYTPQAYVPSDLDLFFANFSTKQVGDRPITDLIDGAVVQQTNRSFSFNGESNLDLEYAMTLIYPEKVTLLQVGDLVEGASFNNLLDAIDASYCSYEGGDDPSQDGIYPDVYAGGYKGKEDCGTFAPPKVISTSYGYNEADLTPYYEQRQCNEYMKLGLMGTSVLYSSGDYGVAGNGGQCLNANGTYNSGKSGRFNPSFPATCPYVTAVGATQVIPGTNIITSLATGTQPEEACETVIYSGGGFSNVFPLPSYQSSAVKSWFKNYPPPYGADRFNNTQQTRGFPDVSANGANYIVAIDGSFGLVYGTSASSPTFGSILTIINERRLQAGKSSIGFINPTLYAHPEVLNDVTQGGNQGCGTAGFSASKGWDPVTGLGTPDSLKMLALFLSLP</sequence>
<evidence type="ECO:0000256" key="7">
    <source>
        <dbReference type="ARBA" id="ARBA00022723"/>
    </source>
</evidence>
<evidence type="ECO:0000313" key="20">
    <source>
        <dbReference type="Proteomes" id="UP000027730"/>
    </source>
</evidence>